<gene>
    <name evidence="3" type="ORF">E6A44_018030</name>
</gene>
<dbReference type="RefSeq" id="WP_138724573.1">
    <property type="nucleotide sequence ID" value="NZ_SSHJ02000009.1"/>
</dbReference>
<evidence type="ECO:0000313" key="3">
    <source>
        <dbReference type="EMBL" id="MFN0257492.1"/>
    </source>
</evidence>
<dbReference type="Proteomes" id="UP001517247">
    <property type="component" value="Unassembled WGS sequence"/>
</dbReference>
<dbReference type="Pfam" id="PF08327">
    <property type="entry name" value="AHSA1"/>
    <property type="match status" value="1"/>
</dbReference>
<feature type="domain" description="Activator of Hsp90 ATPase homologue 1/2-like C-terminal" evidence="2">
    <location>
        <begin position="23"/>
        <end position="148"/>
    </location>
</feature>
<evidence type="ECO:0000259" key="2">
    <source>
        <dbReference type="Pfam" id="PF08327"/>
    </source>
</evidence>
<comment type="caution">
    <text evidence="3">The sequence shown here is derived from an EMBL/GenBank/DDBJ whole genome shotgun (WGS) entry which is preliminary data.</text>
</comment>
<evidence type="ECO:0000256" key="1">
    <source>
        <dbReference type="ARBA" id="ARBA00006817"/>
    </source>
</evidence>
<proteinExistence type="inferred from homology"/>
<dbReference type="InterPro" id="IPR013538">
    <property type="entry name" value="ASHA1/2-like_C"/>
</dbReference>
<dbReference type="CDD" id="cd08894">
    <property type="entry name" value="SRPBCC_CalC_Aha1-like_1"/>
    <property type="match status" value="1"/>
</dbReference>
<keyword evidence="4" id="KW-1185">Reference proteome</keyword>
<reference evidence="3 4" key="1">
    <citation type="submission" date="2024-12" db="EMBL/GenBank/DDBJ databases">
        <authorList>
            <person name="Hu S."/>
        </authorList>
    </citation>
    <scope>NUCLEOTIDE SEQUENCE [LARGE SCALE GENOMIC DNA]</scope>
    <source>
        <strain evidence="3 4">THG-T11</strain>
    </source>
</reference>
<dbReference type="Gene3D" id="3.30.530.20">
    <property type="match status" value="1"/>
</dbReference>
<protein>
    <submittedName>
        <fullName evidence="3">SRPBCC family protein</fullName>
    </submittedName>
</protein>
<evidence type="ECO:0000313" key="4">
    <source>
        <dbReference type="Proteomes" id="UP001517247"/>
    </source>
</evidence>
<dbReference type="InterPro" id="IPR023393">
    <property type="entry name" value="START-like_dom_sf"/>
</dbReference>
<accession>A0ABW9JAB0</accession>
<dbReference type="SUPFAM" id="SSF55961">
    <property type="entry name" value="Bet v1-like"/>
    <property type="match status" value="1"/>
</dbReference>
<dbReference type="EMBL" id="SSHJ02000009">
    <property type="protein sequence ID" value="MFN0257492.1"/>
    <property type="molecule type" value="Genomic_DNA"/>
</dbReference>
<comment type="similarity">
    <text evidence="1">Belongs to the AHA1 family.</text>
</comment>
<name>A0ABW9JAB0_9SPHI</name>
<organism evidence="3 4">
    <name type="scientific">Pedobacter ureilyticus</name>
    <dbReference type="NCBI Taxonomy" id="1393051"/>
    <lineage>
        <taxon>Bacteria</taxon>
        <taxon>Pseudomonadati</taxon>
        <taxon>Bacteroidota</taxon>
        <taxon>Sphingobacteriia</taxon>
        <taxon>Sphingobacteriales</taxon>
        <taxon>Sphingobacteriaceae</taxon>
        <taxon>Pedobacter</taxon>
    </lineage>
</organism>
<sequence length="151" mass="17701">METEIIVTTSESEIVSTRIFKFEIEKLYRAWSDPDHLKNWWGPKGFTNTFSEFDFRVGGKWSFVMHGPDKGNYANECEFIKITPPTLIAWKRHSKPLFQVVALFEELAANQTKLVFKMLFETPEECAKLRPFVVDKNEENFDKLEVELAKM</sequence>